<dbReference type="InterPro" id="IPR057226">
    <property type="entry name" value="DUF7904"/>
</dbReference>
<evidence type="ECO:0000313" key="5">
    <source>
        <dbReference type="Proteomes" id="UP000030752"/>
    </source>
</evidence>
<dbReference type="STRING" id="1220924.W2S0A1"/>
<dbReference type="PANTHER" id="PTHR11977:SF133">
    <property type="entry name" value="DUF4045 DOMAIN-CONTAINING PROTEIN"/>
    <property type="match status" value="1"/>
</dbReference>
<proteinExistence type="predicted"/>
<dbReference type="SUPFAM" id="SSF55753">
    <property type="entry name" value="Actin depolymerizing proteins"/>
    <property type="match status" value="2"/>
</dbReference>
<feature type="compositionally biased region" description="Polar residues" evidence="1">
    <location>
        <begin position="530"/>
        <end position="539"/>
    </location>
</feature>
<dbReference type="InterPro" id="IPR029006">
    <property type="entry name" value="ADF-H/Gelsolin-like_dom_sf"/>
</dbReference>
<dbReference type="InterPro" id="IPR007122">
    <property type="entry name" value="Villin/Gelsolin"/>
</dbReference>
<dbReference type="GO" id="GO:0051014">
    <property type="term" value="P:actin filament severing"/>
    <property type="evidence" value="ECO:0007669"/>
    <property type="project" value="TreeGrafter"/>
</dbReference>
<evidence type="ECO:0000256" key="1">
    <source>
        <dbReference type="SAM" id="MobiDB-lite"/>
    </source>
</evidence>
<feature type="compositionally biased region" description="Basic and acidic residues" evidence="1">
    <location>
        <begin position="832"/>
        <end position="841"/>
    </location>
</feature>
<feature type="compositionally biased region" description="Basic and acidic residues" evidence="1">
    <location>
        <begin position="745"/>
        <end position="766"/>
    </location>
</feature>
<name>W2S0A1_CYPE1</name>
<feature type="compositionally biased region" description="Basic and acidic residues" evidence="1">
    <location>
        <begin position="308"/>
        <end position="320"/>
    </location>
</feature>
<feature type="compositionally biased region" description="Low complexity" evidence="1">
    <location>
        <begin position="931"/>
        <end position="942"/>
    </location>
</feature>
<evidence type="ECO:0000259" key="2">
    <source>
        <dbReference type="Pfam" id="PF13254"/>
    </source>
</evidence>
<dbReference type="GO" id="GO:0005737">
    <property type="term" value="C:cytoplasm"/>
    <property type="evidence" value="ECO:0007669"/>
    <property type="project" value="TreeGrafter"/>
</dbReference>
<feature type="compositionally biased region" description="Basic and acidic residues" evidence="1">
    <location>
        <begin position="1033"/>
        <end position="1051"/>
    </location>
</feature>
<feature type="compositionally biased region" description="Polar residues" evidence="1">
    <location>
        <begin position="1006"/>
        <end position="1021"/>
    </location>
</feature>
<feature type="compositionally biased region" description="Polar residues" evidence="1">
    <location>
        <begin position="103"/>
        <end position="154"/>
    </location>
</feature>
<feature type="compositionally biased region" description="Polar residues" evidence="1">
    <location>
        <begin position="1143"/>
        <end position="1157"/>
    </location>
</feature>
<dbReference type="eggNOG" id="KOG0443">
    <property type="taxonomic scope" value="Eukaryota"/>
</dbReference>
<dbReference type="OrthoDB" id="6375767at2759"/>
<feature type="compositionally biased region" description="Low complexity" evidence="1">
    <location>
        <begin position="870"/>
        <end position="884"/>
    </location>
</feature>
<protein>
    <submittedName>
        <fullName evidence="4">Uncharacterized protein</fullName>
    </submittedName>
</protein>
<reference evidence="4 5" key="1">
    <citation type="submission" date="2013-03" db="EMBL/GenBank/DDBJ databases">
        <title>The Genome Sequence of Phialophora europaea CBS 101466.</title>
        <authorList>
            <consortium name="The Broad Institute Genomics Platform"/>
            <person name="Cuomo C."/>
            <person name="de Hoog S."/>
            <person name="Gorbushina A."/>
            <person name="Walker B."/>
            <person name="Young S.K."/>
            <person name="Zeng Q."/>
            <person name="Gargeya S."/>
            <person name="Fitzgerald M."/>
            <person name="Haas B."/>
            <person name="Abouelleil A."/>
            <person name="Allen A.W."/>
            <person name="Alvarado L."/>
            <person name="Arachchi H.M."/>
            <person name="Berlin A.M."/>
            <person name="Chapman S.B."/>
            <person name="Gainer-Dewar J."/>
            <person name="Goldberg J."/>
            <person name="Griggs A."/>
            <person name="Gujja S."/>
            <person name="Hansen M."/>
            <person name="Howarth C."/>
            <person name="Imamovic A."/>
            <person name="Ireland A."/>
            <person name="Larimer J."/>
            <person name="McCowan C."/>
            <person name="Murphy C."/>
            <person name="Pearson M."/>
            <person name="Poon T.W."/>
            <person name="Priest M."/>
            <person name="Roberts A."/>
            <person name="Saif S."/>
            <person name="Shea T."/>
            <person name="Sisk P."/>
            <person name="Sykes S."/>
            <person name="Wortman J."/>
            <person name="Nusbaum C."/>
            <person name="Birren B."/>
        </authorList>
    </citation>
    <scope>NUCLEOTIDE SEQUENCE [LARGE SCALE GENOMIC DNA]</scope>
    <source>
        <strain evidence="4 5">CBS 101466</strain>
    </source>
</reference>
<dbReference type="InParanoid" id="W2S0A1"/>
<dbReference type="VEuPathDB" id="FungiDB:HMPREF1541_04056"/>
<feature type="domain" description="DUF4045" evidence="2">
    <location>
        <begin position="8"/>
        <end position="736"/>
    </location>
</feature>
<feature type="compositionally biased region" description="Basic and acidic residues" evidence="1">
    <location>
        <begin position="807"/>
        <end position="825"/>
    </location>
</feature>
<dbReference type="GO" id="GO:0005546">
    <property type="term" value="F:phosphatidylinositol-4,5-bisphosphate binding"/>
    <property type="evidence" value="ECO:0007669"/>
    <property type="project" value="TreeGrafter"/>
</dbReference>
<evidence type="ECO:0000313" key="4">
    <source>
        <dbReference type="EMBL" id="ETN42117.1"/>
    </source>
</evidence>
<dbReference type="PANTHER" id="PTHR11977">
    <property type="entry name" value="VILLIN"/>
    <property type="match status" value="1"/>
</dbReference>
<feature type="compositionally biased region" description="Basic and acidic residues" evidence="1">
    <location>
        <begin position="855"/>
        <end position="869"/>
    </location>
</feature>
<dbReference type="HOGENOM" id="CLU_001208_0_0_1"/>
<feature type="compositionally biased region" description="Basic and acidic residues" evidence="1">
    <location>
        <begin position="23"/>
        <end position="55"/>
    </location>
</feature>
<feature type="compositionally biased region" description="Low complexity" evidence="1">
    <location>
        <begin position="159"/>
        <end position="175"/>
    </location>
</feature>
<dbReference type="GO" id="GO:0051015">
    <property type="term" value="F:actin filament binding"/>
    <property type="evidence" value="ECO:0007669"/>
    <property type="project" value="InterPro"/>
</dbReference>
<dbReference type="Pfam" id="PF25480">
    <property type="entry name" value="DUF7904"/>
    <property type="match status" value="1"/>
</dbReference>
<dbReference type="GO" id="GO:0051016">
    <property type="term" value="P:barbed-end actin filament capping"/>
    <property type="evidence" value="ECO:0007669"/>
    <property type="project" value="TreeGrafter"/>
</dbReference>
<dbReference type="SMART" id="SM00262">
    <property type="entry name" value="GEL"/>
    <property type="match status" value="1"/>
</dbReference>
<dbReference type="GeneID" id="19971395"/>
<dbReference type="Gene3D" id="3.40.20.10">
    <property type="entry name" value="Severin"/>
    <property type="match status" value="3"/>
</dbReference>
<evidence type="ECO:0000259" key="3">
    <source>
        <dbReference type="Pfam" id="PF25480"/>
    </source>
</evidence>
<organism evidence="4 5">
    <name type="scientific">Cyphellophora europaea (strain CBS 101466)</name>
    <name type="common">Phialophora europaea</name>
    <dbReference type="NCBI Taxonomy" id="1220924"/>
    <lineage>
        <taxon>Eukaryota</taxon>
        <taxon>Fungi</taxon>
        <taxon>Dikarya</taxon>
        <taxon>Ascomycota</taxon>
        <taxon>Pezizomycotina</taxon>
        <taxon>Eurotiomycetes</taxon>
        <taxon>Chaetothyriomycetidae</taxon>
        <taxon>Chaetothyriales</taxon>
        <taxon>Cyphellophoraceae</taxon>
        <taxon>Cyphellophora</taxon>
    </lineage>
</organism>
<feature type="compositionally biased region" description="Polar residues" evidence="1">
    <location>
        <begin position="321"/>
        <end position="334"/>
    </location>
</feature>
<dbReference type="Proteomes" id="UP000030752">
    <property type="component" value="Unassembled WGS sequence"/>
</dbReference>
<feature type="region of interest" description="Disordered" evidence="1">
    <location>
        <begin position="19"/>
        <end position="892"/>
    </location>
</feature>
<feature type="compositionally biased region" description="Basic and acidic residues" evidence="1">
    <location>
        <begin position="626"/>
        <end position="642"/>
    </location>
</feature>
<feature type="compositionally biased region" description="Low complexity" evidence="1">
    <location>
        <begin position="414"/>
        <end position="425"/>
    </location>
</feature>
<feature type="domain" description="DUF7904" evidence="3">
    <location>
        <begin position="1260"/>
        <end position="1358"/>
    </location>
</feature>
<feature type="compositionally biased region" description="Basic residues" evidence="1">
    <location>
        <begin position="966"/>
        <end position="977"/>
    </location>
</feature>
<keyword evidence="5" id="KW-1185">Reference proteome</keyword>
<dbReference type="InterPro" id="IPR025118">
    <property type="entry name" value="DUF4045"/>
</dbReference>
<feature type="compositionally biased region" description="Polar residues" evidence="1">
    <location>
        <begin position="662"/>
        <end position="673"/>
    </location>
</feature>
<dbReference type="RefSeq" id="XP_008716626.1">
    <property type="nucleotide sequence ID" value="XM_008718404.1"/>
</dbReference>
<dbReference type="Pfam" id="PF13254">
    <property type="entry name" value="DUF4045"/>
    <property type="match status" value="1"/>
</dbReference>
<feature type="compositionally biased region" description="Polar residues" evidence="1">
    <location>
        <begin position="1057"/>
        <end position="1073"/>
    </location>
</feature>
<feature type="region of interest" description="Disordered" evidence="1">
    <location>
        <begin position="922"/>
        <end position="1179"/>
    </location>
</feature>
<feature type="compositionally biased region" description="Polar residues" evidence="1">
    <location>
        <begin position="614"/>
        <end position="625"/>
    </location>
</feature>
<dbReference type="GO" id="GO:0015629">
    <property type="term" value="C:actin cytoskeleton"/>
    <property type="evidence" value="ECO:0007669"/>
    <property type="project" value="TreeGrafter"/>
</dbReference>
<gene>
    <name evidence="4" type="ORF">HMPREF1541_04056</name>
</gene>
<dbReference type="EMBL" id="KB822719">
    <property type="protein sequence ID" value="ETN42117.1"/>
    <property type="molecule type" value="Genomic_DNA"/>
</dbReference>
<accession>W2S0A1</accession>
<dbReference type="GO" id="GO:0008154">
    <property type="term" value="P:actin polymerization or depolymerization"/>
    <property type="evidence" value="ECO:0007669"/>
    <property type="project" value="TreeGrafter"/>
</dbReference>
<sequence>MSASRDGSEDVDQFLARIASLSKKTDSDADQARRSEEQMMLAKRERQARRAERARSISPVKTGPAAPLSLPSTPGADRRIDPPVSLTPRSRAQTLRRPDESPSRTGRPQSPLSVEQDRSLPQTPQDKPDSPSLQPVNATALSRSGTLSWQQRPTSRGIGSVRSRPLSGSRGSSRGPAENAPTTAEKGGQESPSRKDIAAALGSKDPAWFRQTQDRGIGSAAYRKSEQDDVVLSARSSQGMRLPGMASGTTEDRFTPTFTPSEPAKEHSESELFGKRASVPQSPRKHPAAAYVSNPGPAPSLSPTEPSLPHEEHVLDHGPSDQENSSGQPSSTFGSMGRPPSPTKGLGGFVQSAMMRRNDSVSKRWSVQAHAGLKRGDSVASNRPVFNPPTPGVPSLGHARTLSRDPRLARDGTASPQSSSRPSSSHAEEASIQPSIQKSKSEPHGLVAPPSNRASVPSQPAPADGQEDSKLSRSPSKTMDPRRWSPTKASWLESALSKPESPRFSPTKEEPPAWKIGLQRSKSQKDLADTESQPTSFDPVNTGGLLRSPTLGATTKPLDLQPKPSPVLSPTKATLDAGKSTILEDKPPVEAETLPETASKLSVNQTRKFADEITPSSDSALQHTQKANDGKPDPRESMDKKPPALKPKPQTPPKTDFRANLKSRQTGSATANSDEPEFKSVFGKLKKAETKNYVAPDTLKDNITRGKSGLNITGGPQPRKRVDEFKESILAQKEAMKAGAGTAHKRSDSRDASPEKPAQDLPEALRRRNTLHKSKISTDKPIISTAELPTQQPQPPIKSRNLSSTPIEKEKVSPKPVDKPLEKSLTKGSETVVEKFPESLSERASAAATPVPHSKPLESKPIEVHKEPETTLSRTTTKTSESSSHGLAAGTQSLVTGGALQLKKTTSGGLAARLNPALAGLIARGNSPKPSGESGSAGEASSDMPMLVGNANTGKTEDPANLTHMTKGRAKGPKRRAPKADPPAEQEAAVSMNPTTLLGEVDIKNANRSPVKSNFTESRTAFVTRPLTPKVEAVSREPKQKPVAKLRDAQHPKTPPAVSSKSPELRRISNQSPVPEDKVESLPVVATKSPELRRISNNSPVPIEKAEPLPPKTSPKKNFNIATDGTVREATPSKSTAAMPLTPSRSKLNSPRPQQPSDEAAGSQLGDKKPKPPGLGLQFGFPATAAVKTQELTPPPERDLKTSALVDTRKPNTAVSPTRQALEAFFTPVPRSDEKADFDTETILNVTSAAPERPKTLNSQVFEITGDGKKTLLSPGQEHVFFEESMYLVVHTFEASAKKVTEVYIWAGDAISASALEDAQIFCRKVARENSAKLLVMKQGKESGNFFSAVGGILVTRKNKSAALYMLCGRRHAGHVAFDEVGYSSEALCSGFPFLISAKFGKLYLWKGQGSGADEIGAARLIGMDLGLTGEIEEVSEGKEPAAFWESFSAPNAKTLFKPSDIWAMRSMDEKNGFPCKLYRLEFERPKSSGGFWGLRATSPSKPSNKATLTEIPSFTQADLTDDGVFVLDAWASIYVYVSPIPGSQAKAAEFSTALHIAQEIAVLTPSMQDRALLPSCEVVFGPLPREVRAAFRKFVPENGIDGEAKVFEVAEVLSALD</sequence>
<feature type="compositionally biased region" description="Basic and acidic residues" evidence="1">
    <location>
        <begin position="263"/>
        <end position="274"/>
    </location>
</feature>